<dbReference type="Proteomes" id="UP001196413">
    <property type="component" value="Unassembled WGS sequence"/>
</dbReference>
<dbReference type="AlphaFoldDB" id="A0AAD5MN98"/>
<gene>
    <name evidence="1" type="ORF">KIN20_008061</name>
</gene>
<sequence>MGRDVMMPKTRVAVSFRLTEREWTCPPARDTMHDGMGRWSTVPDSVIIQFQKVLGWVALYSWSCPDLVFLECRYGIFRCGDKTVVSSQCGKAPIKSPPEHRTLVILFINWEHLDSASVGNGIKRS</sequence>
<protein>
    <submittedName>
        <fullName evidence="1">Uncharacterized protein</fullName>
    </submittedName>
</protein>
<keyword evidence="2" id="KW-1185">Reference proteome</keyword>
<accession>A0AAD5MN98</accession>
<comment type="caution">
    <text evidence="1">The sequence shown here is derived from an EMBL/GenBank/DDBJ whole genome shotgun (WGS) entry which is preliminary data.</text>
</comment>
<reference evidence="1" key="1">
    <citation type="submission" date="2021-06" db="EMBL/GenBank/DDBJ databases">
        <title>Parelaphostrongylus tenuis whole genome reference sequence.</title>
        <authorList>
            <person name="Garwood T.J."/>
            <person name="Larsen P.A."/>
            <person name="Fountain-Jones N.M."/>
            <person name="Garbe J.R."/>
            <person name="Macchietto M.G."/>
            <person name="Kania S.A."/>
            <person name="Gerhold R.W."/>
            <person name="Richards J.E."/>
            <person name="Wolf T.M."/>
        </authorList>
    </citation>
    <scope>NUCLEOTIDE SEQUENCE</scope>
    <source>
        <strain evidence="1">MNPRO001-30</strain>
        <tissue evidence="1">Meninges</tissue>
    </source>
</reference>
<evidence type="ECO:0000313" key="2">
    <source>
        <dbReference type="Proteomes" id="UP001196413"/>
    </source>
</evidence>
<dbReference type="EMBL" id="JAHQIW010001246">
    <property type="protein sequence ID" value="KAJ1351892.1"/>
    <property type="molecule type" value="Genomic_DNA"/>
</dbReference>
<proteinExistence type="predicted"/>
<name>A0AAD5MN98_PARTN</name>
<evidence type="ECO:0000313" key="1">
    <source>
        <dbReference type="EMBL" id="KAJ1351892.1"/>
    </source>
</evidence>
<organism evidence="1 2">
    <name type="scientific">Parelaphostrongylus tenuis</name>
    <name type="common">Meningeal worm</name>
    <dbReference type="NCBI Taxonomy" id="148309"/>
    <lineage>
        <taxon>Eukaryota</taxon>
        <taxon>Metazoa</taxon>
        <taxon>Ecdysozoa</taxon>
        <taxon>Nematoda</taxon>
        <taxon>Chromadorea</taxon>
        <taxon>Rhabditida</taxon>
        <taxon>Rhabditina</taxon>
        <taxon>Rhabditomorpha</taxon>
        <taxon>Strongyloidea</taxon>
        <taxon>Metastrongylidae</taxon>
        <taxon>Parelaphostrongylus</taxon>
    </lineage>
</organism>